<dbReference type="CDD" id="cd22325">
    <property type="entry name" value="ERCC1_C-like"/>
    <property type="match status" value="1"/>
</dbReference>
<dbReference type="InterPro" id="IPR011335">
    <property type="entry name" value="Restrct_endonuc-II-like"/>
</dbReference>
<keyword evidence="10" id="KW-1185">Reference proteome</keyword>
<keyword evidence="4" id="KW-0238">DNA-binding</keyword>
<accession>M3HKD8</accession>
<comment type="subcellular location">
    <subcellularLocation>
        <location evidence="1">Nucleus</location>
    </subcellularLocation>
</comment>
<dbReference type="GO" id="GO:0003697">
    <property type="term" value="F:single-stranded DNA binding"/>
    <property type="evidence" value="ECO:0007669"/>
    <property type="project" value="TreeGrafter"/>
</dbReference>
<dbReference type="EMBL" id="AOGT01001351">
    <property type="protein sequence ID" value="EMG47857.1"/>
    <property type="molecule type" value="Genomic_DNA"/>
</dbReference>
<comment type="caution">
    <text evidence="9">The sequence shown here is derived from an EMBL/GenBank/DDBJ whole genome shotgun (WGS) entry which is preliminary data.</text>
</comment>
<dbReference type="HOGENOM" id="CLU_041616_3_0_1"/>
<dbReference type="OrthoDB" id="10262814at2759"/>
<keyword evidence="5" id="KW-0234">DNA repair</keyword>
<feature type="region of interest" description="Disordered" evidence="7">
    <location>
        <begin position="27"/>
        <end position="92"/>
    </location>
</feature>
<dbReference type="GO" id="GO:0000110">
    <property type="term" value="C:nucleotide-excision repair factor 1 complex"/>
    <property type="evidence" value="ECO:0007669"/>
    <property type="project" value="TreeGrafter"/>
</dbReference>
<dbReference type="GO" id="GO:0070522">
    <property type="term" value="C:ERCC4-ERCC1 complex"/>
    <property type="evidence" value="ECO:0007669"/>
    <property type="project" value="TreeGrafter"/>
</dbReference>
<feature type="domain" description="ERCC1-like central" evidence="8">
    <location>
        <begin position="120"/>
        <end position="242"/>
    </location>
</feature>
<organism evidence="9 10">
    <name type="scientific">Candida maltosa (strain Xu316)</name>
    <name type="common">Yeast</name>
    <dbReference type="NCBI Taxonomy" id="1245528"/>
    <lineage>
        <taxon>Eukaryota</taxon>
        <taxon>Fungi</taxon>
        <taxon>Dikarya</taxon>
        <taxon>Ascomycota</taxon>
        <taxon>Saccharomycotina</taxon>
        <taxon>Pichiomycetes</taxon>
        <taxon>Debaryomycetaceae</taxon>
        <taxon>Candida/Lodderomyces clade</taxon>
        <taxon>Candida</taxon>
    </lineage>
</organism>
<evidence type="ECO:0000256" key="7">
    <source>
        <dbReference type="SAM" id="MobiDB-lite"/>
    </source>
</evidence>
<evidence type="ECO:0000313" key="9">
    <source>
        <dbReference type="EMBL" id="EMG47857.1"/>
    </source>
</evidence>
<dbReference type="PANTHER" id="PTHR12749">
    <property type="entry name" value="EXCISION REPAIR CROSS-COMPLEMENTING 1 ERCC1"/>
    <property type="match status" value="1"/>
</dbReference>
<feature type="compositionally biased region" description="Polar residues" evidence="7">
    <location>
        <begin position="47"/>
        <end position="62"/>
    </location>
</feature>
<gene>
    <name evidence="9" type="ORF">G210_1689</name>
</gene>
<dbReference type="NCBIfam" id="TIGR00597">
    <property type="entry name" value="rad10"/>
    <property type="match status" value="1"/>
</dbReference>
<dbReference type="InterPro" id="IPR047260">
    <property type="entry name" value="ERCC1-like_central_dom"/>
</dbReference>
<reference evidence="9 10" key="1">
    <citation type="submission" date="2013-02" db="EMBL/GenBank/DDBJ databases">
        <title>Genome sequence of Candida maltosa Xu316, a potential industrial strain for xylitol and ethanol production.</title>
        <authorList>
            <person name="Yu J."/>
            <person name="Wang Q."/>
            <person name="Geng X."/>
            <person name="Bao W."/>
            <person name="He P."/>
            <person name="Cai J."/>
        </authorList>
    </citation>
    <scope>NUCLEOTIDE SEQUENCE [LARGE SCALE GENOMIC DNA]</scope>
    <source>
        <strain evidence="10">Xu316</strain>
    </source>
</reference>
<evidence type="ECO:0000256" key="5">
    <source>
        <dbReference type="ARBA" id="ARBA00023204"/>
    </source>
</evidence>
<comment type="similarity">
    <text evidence="2">Belongs to the ERCC1/RAD10/SWI10 family.</text>
</comment>
<evidence type="ECO:0000259" key="8">
    <source>
        <dbReference type="Pfam" id="PF03834"/>
    </source>
</evidence>
<keyword evidence="3" id="KW-0227">DNA damage</keyword>
<dbReference type="AlphaFoldDB" id="M3HKD8"/>
<dbReference type="SUPFAM" id="SSF47781">
    <property type="entry name" value="RuvA domain 2-like"/>
    <property type="match status" value="1"/>
</dbReference>
<evidence type="ECO:0000256" key="2">
    <source>
        <dbReference type="ARBA" id="ARBA00008283"/>
    </source>
</evidence>
<keyword evidence="6" id="KW-0539">Nucleus</keyword>
<dbReference type="eggNOG" id="KOG2841">
    <property type="taxonomic scope" value="Eukaryota"/>
</dbReference>
<evidence type="ECO:0000313" key="10">
    <source>
        <dbReference type="Proteomes" id="UP000011777"/>
    </source>
</evidence>
<dbReference type="Gene3D" id="1.10.150.20">
    <property type="entry name" value="5' to 3' exonuclease, C-terminal subdomain"/>
    <property type="match status" value="1"/>
</dbReference>
<name>M3HKD8_CANMX</name>
<dbReference type="GO" id="GO:0003684">
    <property type="term" value="F:damaged DNA binding"/>
    <property type="evidence" value="ECO:0007669"/>
    <property type="project" value="InterPro"/>
</dbReference>
<dbReference type="PANTHER" id="PTHR12749:SF0">
    <property type="entry name" value="DNA EXCISION REPAIR PROTEIN ERCC-1"/>
    <property type="match status" value="1"/>
</dbReference>
<dbReference type="Pfam" id="PF03834">
    <property type="entry name" value="Rad10"/>
    <property type="match status" value="1"/>
</dbReference>
<proteinExistence type="inferred from homology"/>
<dbReference type="SUPFAM" id="SSF52980">
    <property type="entry name" value="Restriction endonuclease-like"/>
    <property type="match status" value="1"/>
</dbReference>
<dbReference type="InterPro" id="IPR010994">
    <property type="entry name" value="RuvA_2-like"/>
</dbReference>
<dbReference type="GO" id="GO:0070914">
    <property type="term" value="P:UV-damage excision repair"/>
    <property type="evidence" value="ECO:0007669"/>
    <property type="project" value="TreeGrafter"/>
</dbReference>
<dbReference type="Gene3D" id="3.40.50.10130">
    <property type="match status" value="1"/>
</dbReference>
<evidence type="ECO:0000256" key="6">
    <source>
        <dbReference type="ARBA" id="ARBA00023242"/>
    </source>
</evidence>
<dbReference type="STRING" id="1245528.M3HKD8"/>
<evidence type="ECO:0000256" key="3">
    <source>
        <dbReference type="ARBA" id="ARBA00022763"/>
    </source>
</evidence>
<protein>
    <submittedName>
        <fullName evidence="9">DNA excision-repair protein, putative</fullName>
    </submittedName>
</protein>
<evidence type="ECO:0000256" key="1">
    <source>
        <dbReference type="ARBA" id="ARBA00004123"/>
    </source>
</evidence>
<sequence length="342" mass="37776">MSDKENKSNDIDSSSFANILAGVAKMRESAGGAPVSTVEEIVVQDPVPSSSTTTRVQETASHVSPPPTTTARPEREMSRDTSYQKATLHKPMAKAVTRAENEALSRATKPQARVIGPSEVLVSPTQKGNILLSNSKMKTTAWRFDKSVLCDYYINPTFQILFLSLKLHKLRPEYIDFRWQKFNKGSTINTTKKDNTLRVLLVVVDIEAHQEPLRYLSDFCIKHDLSLVLAWSFEEAGNYIALSKEIDDTPAKAKKSVQGTRGADYNTSVVEAFTGIKSVNKTDVSNLLANCKSVKEIILQSCKEDNDDGVGLANIPGLGATKLTNLKQVFSEPFITNKDYNK</sequence>
<dbReference type="OMA" id="HPEYIWQ"/>
<dbReference type="GO" id="GO:0006312">
    <property type="term" value="P:mitotic recombination"/>
    <property type="evidence" value="ECO:0007669"/>
    <property type="project" value="TreeGrafter"/>
</dbReference>
<dbReference type="InterPro" id="IPR004579">
    <property type="entry name" value="ERCC1/RAD10/SWI10"/>
</dbReference>
<dbReference type="Proteomes" id="UP000011777">
    <property type="component" value="Unassembled WGS sequence"/>
</dbReference>
<evidence type="ECO:0000256" key="4">
    <source>
        <dbReference type="ARBA" id="ARBA00023125"/>
    </source>
</evidence>
<dbReference type="GO" id="GO:0006302">
    <property type="term" value="P:double-strand break repair"/>
    <property type="evidence" value="ECO:0007669"/>
    <property type="project" value="UniProtKB-ARBA"/>
</dbReference>